<evidence type="ECO:0000313" key="2">
    <source>
        <dbReference type="Proteomes" id="UP001629274"/>
    </source>
</evidence>
<gene>
    <name evidence="1" type="ORF">PQR03_34640</name>
</gene>
<proteinExistence type="predicted"/>
<dbReference type="RefSeq" id="WP_408264897.1">
    <property type="nucleotide sequence ID" value="NZ_JAQQCK010000032.1"/>
</dbReference>
<dbReference type="EMBL" id="JAQQDR010000025">
    <property type="protein sequence ID" value="MFM0243296.1"/>
    <property type="molecule type" value="Genomic_DNA"/>
</dbReference>
<reference evidence="1 2" key="1">
    <citation type="journal article" date="2024" name="Chem. Sci.">
        <title>Discovery of megapolipeptins by genome mining of a Burkholderiales bacteria collection.</title>
        <authorList>
            <person name="Paulo B.S."/>
            <person name="Recchia M.J.J."/>
            <person name="Lee S."/>
            <person name="Fergusson C.H."/>
            <person name="Romanowski S.B."/>
            <person name="Hernandez A."/>
            <person name="Krull N."/>
            <person name="Liu D.Y."/>
            <person name="Cavanagh H."/>
            <person name="Bos A."/>
            <person name="Gray C.A."/>
            <person name="Murphy B.T."/>
            <person name="Linington R.G."/>
            <person name="Eustaquio A.S."/>
        </authorList>
    </citation>
    <scope>NUCLEOTIDE SEQUENCE [LARGE SCALE GENOMIC DNA]</scope>
    <source>
        <strain evidence="1 2">RL17-351-BIE-A</strain>
    </source>
</reference>
<protein>
    <recommendedName>
        <fullName evidence="3">Helix-turn-helix domain-containing protein</fullName>
    </recommendedName>
</protein>
<evidence type="ECO:0008006" key="3">
    <source>
        <dbReference type="Google" id="ProtNLM"/>
    </source>
</evidence>
<organism evidence="1 2">
    <name type="scientific">Paraburkholderia phytofirmans</name>
    <dbReference type="NCBI Taxonomy" id="261302"/>
    <lineage>
        <taxon>Bacteria</taxon>
        <taxon>Pseudomonadati</taxon>
        <taxon>Pseudomonadota</taxon>
        <taxon>Betaproteobacteria</taxon>
        <taxon>Burkholderiales</taxon>
        <taxon>Burkholderiaceae</taxon>
        <taxon>Paraburkholderia</taxon>
    </lineage>
</organism>
<keyword evidence="2" id="KW-1185">Reference proteome</keyword>
<accession>A0ABW9BRN6</accession>
<name>A0ABW9BRN6_9BURK</name>
<dbReference type="Proteomes" id="UP001629274">
    <property type="component" value="Unassembled WGS sequence"/>
</dbReference>
<comment type="caution">
    <text evidence="1">The sequence shown here is derived from an EMBL/GenBank/DDBJ whole genome shotgun (WGS) entry which is preliminary data.</text>
</comment>
<evidence type="ECO:0000313" key="1">
    <source>
        <dbReference type="EMBL" id="MFM0243296.1"/>
    </source>
</evidence>
<sequence>MKKVSDPNGRHIRVYVSLLNTPAWRVLGFSAKALFMDLRAMVTATNNGNIGAPLSEMKHRGWTSPATLAKALYELRAMGFIAVTIEGGLKQGRRVPSLYRFTDLEVFEQPKVSVQATKATHDYRRFETVRDAEKALVEGFASLQEAGKKKQLPKKKLPVQKLYPSSTENVLERRFSDTDSVQGASFPVQNLYRANAG</sequence>